<dbReference type="InterPro" id="IPR032551">
    <property type="entry name" value="BscR_C"/>
</dbReference>
<reference evidence="4 5" key="1">
    <citation type="submission" date="2024-04" db="EMBL/GenBank/DDBJ databases">
        <title>WGS of bacteria from Torrens River.</title>
        <authorList>
            <person name="Wyrsch E.R."/>
            <person name="Drigo B."/>
        </authorList>
    </citation>
    <scope>NUCLEOTIDE SEQUENCE [LARGE SCALE GENOMIC DNA]</scope>
    <source>
        <strain evidence="4 5">TWI391</strain>
    </source>
</reference>
<dbReference type="Pfam" id="PF16295">
    <property type="entry name" value="TetR_C_10"/>
    <property type="match status" value="1"/>
</dbReference>
<evidence type="ECO:0000256" key="1">
    <source>
        <dbReference type="ARBA" id="ARBA00023125"/>
    </source>
</evidence>
<dbReference type="InterPro" id="IPR001647">
    <property type="entry name" value="HTH_TetR"/>
</dbReference>
<accession>A0ABV0BWK8</accession>
<dbReference type="Pfam" id="PF00440">
    <property type="entry name" value="TetR_N"/>
    <property type="match status" value="1"/>
</dbReference>
<dbReference type="InterPro" id="IPR009057">
    <property type="entry name" value="Homeodomain-like_sf"/>
</dbReference>
<dbReference type="SUPFAM" id="SSF46689">
    <property type="entry name" value="Homeodomain-like"/>
    <property type="match status" value="1"/>
</dbReference>
<dbReference type="EMBL" id="JBDJNQ010000008">
    <property type="protein sequence ID" value="MEN5378852.1"/>
    <property type="molecule type" value="Genomic_DNA"/>
</dbReference>
<evidence type="ECO:0000313" key="5">
    <source>
        <dbReference type="Proteomes" id="UP001409291"/>
    </source>
</evidence>
<dbReference type="PRINTS" id="PR00455">
    <property type="entry name" value="HTHTETR"/>
</dbReference>
<dbReference type="RefSeq" id="WP_132772678.1">
    <property type="nucleotide sequence ID" value="NZ_JAOQNK010000001.1"/>
</dbReference>
<dbReference type="PANTHER" id="PTHR30055">
    <property type="entry name" value="HTH-TYPE TRANSCRIPTIONAL REGULATOR RUTR"/>
    <property type="match status" value="1"/>
</dbReference>
<evidence type="ECO:0000313" key="4">
    <source>
        <dbReference type="EMBL" id="MEN5378852.1"/>
    </source>
</evidence>
<keyword evidence="1 2" id="KW-0238">DNA-binding</keyword>
<organism evidence="4 5">
    <name type="scientific">Sphingobacterium kitahiroshimense</name>
    <dbReference type="NCBI Taxonomy" id="470446"/>
    <lineage>
        <taxon>Bacteria</taxon>
        <taxon>Pseudomonadati</taxon>
        <taxon>Bacteroidota</taxon>
        <taxon>Sphingobacteriia</taxon>
        <taxon>Sphingobacteriales</taxon>
        <taxon>Sphingobacteriaceae</taxon>
        <taxon>Sphingobacterium</taxon>
    </lineage>
</organism>
<evidence type="ECO:0000259" key="3">
    <source>
        <dbReference type="PROSITE" id="PS50977"/>
    </source>
</evidence>
<dbReference type="PROSITE" id="PS50977">
    <property type="entry name" value="HTH_TETR_2"/>
    <property type="match status" value="1"/>
</dbReference>
<proteinExistence type="predicted"/>
<dbReference type="PANTHER" id="PTHR30055:SF207">
    <property type="entry name" value="HTH-TYPE TRANSCRIPTIONAL REPRESSOR FATR"/>
    <property type="match status" value="1"/>
</dbReference>
<evidence type="ECO:0000256" key="2">
    <source>
        <dbReference type="PROSITE-ProRule" id="PRU00335"/>
    </source>
</evidence>
<comment type="caution">
    <text evidence="4">The sequence shown here is derived from an EMBL/GenBank/DDBJ whole genome shotgun (WGS) entry which is preliminary data.</text>
</comment>
<sequence>MNVQYTKNNSKVISIFETTLRLIKDHGFHGTAMSKIAQEADVAIGTIYHYFPSKDDLIVSLFQYCGDTLNEAIFGSLDDKLTYKDTFFHIWKGFVKFYREHVEMFSFFEQFYSSPYYKVNSYETNESISGQSNILKFLTTGINKGELKDTNVEALACVFFGTAVSAIKGVKHNKLKSNESIEDVVNIIWDGVKNK</sequence>
<protein>
    <submittedName>
        <fullName evidence="4">TetR/AcrR family transcriptional regulator</fullName>
    </submittedName>
</protein>
<dbReference type="InterPro" id="IPR036271">
    <property type="entry name" value="Tet_transcr_reg_TetR-rel_C_sf"/>
</dbReference>
<dbReference type="InterPro" id="IPR050109">
    <property type="entry name" value="HTH-type_TetR-like_transc_reg"/>
</dbReference>
<dbReference type="SUPFAM" id="SSF48498">
    <property type="entry name" value="Tetracyclin repressor-like, C-terminal domain"/>
    <property type="match status" value="1"/>
</dbReference>
<dbReference type="Proteomes" id="UP001409291">
    <property type="component" value="Unassembled WGS sequence"/>
</dbReference>
<name>A0ABV0BWK8_9SPHI</name>
<keyword evidence="5" id="KW-1185">Reference proteome</keyword>
<dbReference type="Gene3D" id="1.10.357.10">
    <property type="entry name" value="Tetracycline Repressor, domain 2"/>
    <property type="match status" value="1"/>
</dbReference>
<feature type="domain" description="HTH tetR-type" evidence="3">
    <location>
        <begin position="9"/>
        <end position="69"/>
    </location>
</feature>
<feature type="DNA-binding region" description="H-T-H motif" evidence="2">
    <location>
        <begin position="32"/>
        <end position="51"/>
    </location>
</feature>
<gene>
    <name evidence="4" type="ORF">ABE541_16440</name>
</gene>